<sequence>MSQQQVTTEFGPGVIVASESTRGQTSYKVEGNDFTVWLTAAQIPEFGGFPLMDNGYHPGQVNYENSTTLPYNPRPQFAPHSGESTIQPNQHLDTQKRLSPADSVTFEERDEVDRFPRNFARSASVHEAYGHWDAWQPGSNTTLNEEVLNLGGSVQLTVSYDNPDRGVSWAVVSGGEVEATGVASGVPEAKGAAMRAAEGMGFEFFSGRRSASLRRAGTPNPYADDRDVQEYLEWCKDYNEEPTSPDTIREWAEMSSVSDIEDTLNEWAYHQHFASRLAADENGTADTWTDTTYPSPVIDGEYPGGTNTPVDHGFDQLNDAHDEIQARLGDKYIDIPRDVDHSSLQARLDADPYRVVADIKAANRELALAQHDAPAILAQVDLEAADPQIREAAWADVRAKATRLRRSGNVQTDAVNATAIVATVTGDHGIYDVAVIRGSHLTGSSHVSEWSCSCPWGDWAFERQHTYVGRLCSHAYAALQELRATTMRKEKPKEWNHPALASRTAASGEDMVGKQVVTDDGDTITVTRYDADTDSVYGENTDPDDYFGKGSEIGPFSKGEWREASTKTSAQPMWSSWPQWDWLETADGSFAAEIVVYGELGPSGNVGTGAIEWKIIDCNNLFREVERSTKEYSHADEAQEDAANALEKYGRVVIGSRFPRDDGRLSTEPGTLEPGYNLIPQTHERHRDDLATGSPYPREVVQASREVTADEGEDYAEWVIGRWINQNYPQLSHNTPDSAVEAIVNRAITDIGMDVDEDSIRDVVYQYARRLNAAVQVQSNAFDRYMDYSEGDVGEAMWAEYREYREMIGDPITEAEIEELGPGIVREAFIDEPLVGSGTDQPSSFGTSEEYVREHEAPGYDDVTQRSDGSYVASIPENGISEDGTDDPNLVSVEDPDDIVAQFQREAGAHLMSNAPEPVGGGMDFAGAAQAFLRTAGRQFSEAEQMALMNEAAIDGTPIDQSELELGGTHYLG</sequence>
<dbReference type="GeneID" id="64766721"/>
<dbReference type="PROSITE" id="PS50966">
    <property type="entry name" value="ZF_SWIM"/>
    <property type="match status" value="1"/>
</dbReference>
<organism evidence="3 4">
    <name type="scientific">Gordonia phage Stormageddon</name>
    <dbReference type="NCBI Taxonomy" id="2656541"/>
    <lineage>
        <taxon>Viruses</taxon>
        <taxon>Duplodnaviria</taxon>
        <taxon>Heunggongvirae</taxon>
        <taxon>Uroviricota</taxon>
        <taxon>Caudoviricetes</taxon>
        <taxon>Stormageddonvirus</taxon>
        <taxon>Stormageddonvirus Stormageddon</taxon>
    </lineage>
</organism>
<dbReference type="GO" id="GO:0008270">
    <property type="term" value="F:zinc ion binding"/>
    <property type="evidence" value="ECO:0007669"/>
    <property type="project" value="InterPro"/>
</dbReference>
<dbReference type="InterPro" id="IPR007527">
    <property type="entry name" value="Znf_SWIM"/>
</dbReference>
<protein>
    <recommendedName>
        <fullName evidence="2">SWIM-type domain-containing protein</fullName>
    </recommendedName>
</protein>
<evidence type="ECO:0000313" key="3">
    <source>
        <dbReference type="EMBL" id="QGJ94875.1"/>
    </source>
</evidence>
<dbReference type="Proteomes" id="UP000423065">
    <property type="component" value="Segment"/>
</dbReference>
<dbReference type="Pfam" id="PF04434">
    <property type="entry name" value="SWIM"/>
    <property type="match status" value="1"/>
</dbReference>
<feature type="region of interest" description="Disordered" evidence="1">
    <location>
        <begin position="66"/>
        <end position="109"/>
    </location>
</feature>
<dbReference type="RefSeq" id="YP_010059488.1">
    <property type="nucleotide sequence ID" value="NC_054726.1"/>
</dbReference>
<name>A0A649VS95_9CAUD</name>
<dbReference type="KEGG" id="vg:64766721"/>
<dbReference type="EMBL" id="MN586040">
    <property type="protein sequence ID" value="QGJ94875.1"/>
    <property type="molecule type" value="Genomic_DNA"/>
</dbReference>
<reference evidence="3 4" key="1">
    <citation type="submission" date="2019-10" db="EMBL/GenBank/DDBJ databases">
        <authorList>
            <person name="Garlena R.A."/>
            <person name="Russell D.A."/>
            <person name="Pope W.H."/>
            <person name="Jacobs-Sera D."/>
            <person name="Hatfull G.F."/>
        </authorList>
    </citation>
    <scope>NUCLEOTIDE SEQUENCE [LARGE SCALE GENOMIC DNA]</scope>
</reference>
<evidence type="ECO:0000313" key="4">
    <source>
        <dbReference type="Proteomes" id="UP000423065"/>
    </source>
</evidence>
<gene>
    <name evidence="3" type="primary">12</name>
    <name evidence="3" type="ORF">SEA_STORMAGEDDON_12</name>
</gene>
<keyword evidence="4" id="KW-1185">Reference proteome</keyword>
<evidence type="ECO:0000259" key="2">
    <source>
        <dbReference type="PROSITE" id="PS50966"/>
    </source>
</evidence>
<evidence type="ECO:0000256" key="1">
    <source>
        <dbReference type="SAM" id="MobiDB-lite"/>
    </source>
</evidence>
<feature type="domain" description="SWIM-type" evidence="2">
    <location>
        <begin position="431"/>
        <end position="483"/>
    </location>
</feature>
<feature type="compositionally biased region" description="Polar residues" evidence="1">
    <location>
        <begin position="82"/>
        <end position="92"/>
    </location>
</feature>
<accession>A0A649VS95</accession>
<proteinExistence type="predicted"/>